<dbReference type="GO" id="GO:0006310">
    <property type="term" value="P:DNA recombination"/>
    <property type="evidence" value="ECO:0007669"/>
    <property type="project" value="TreeGrafter"/>
</dbReference>
<evidence type="ECO:0000256" key="4">
    <source>
        <dbReference type="ARBA" id="ARBA00023235"/>
    </source>
</evidence>
<sequence length="218" mass="24082">MNSRLVSFGPCQTPTLGFCVKRHDRIQSFKPETFWRIAASIVANENGDRLPLAWNRDRLFDKEAATVFLNAVSGADKAIVVDVSRKVKVKQRPQGLNTVELLRVASAALGIGPHSAMAVAERLYTSGFINYPRTESTAYPPSMDLKALLRQHVNHPRWGSVVREMLDSGYYHSPRAGHNAGDHPPIAPMRCTTELSGDAARIYDYVAQHFIATSHNGG</sequence>
<evidence type="ECO:0000313" key="7">
    <source>
        <dbReference type="EMBL" id="VDL58333.1"/>
    </source>
</evidence>
<keyword evidence="2 5" id="KW-0799">Topoisomerase</keyword>
<evidence type="ECO:0000256" key="1">
    <source>
        <dbReference type="ARBA" id="ARBA00009446"/>
    </source>
</evidence>
<evidence type="ECO:0000256" key="5">
    <source>
        <dbReference type="RuleBase" id="RU362092"/>
    </source>
</evidence>
<dbReference type="Gene3D" id="1.10.290.10">
    <property type="entry name" value="Topoisomerase I, domain 4"/>
    <property type="match status" value="1"/>
</dbReference>
<dbReference type="PANTHER" id="PTHR11390">
    <property type="entry name" value="PROKARYOTIC DNA TOPOISOMERASE"/>
    <property type="match status" value="1"/>
</dbReference>
<dbReference type="OrthoDB" id="430051at2759"/>
<dbReference type="EMBL" id="UYSG01003977">
    <property type="protein sequence ID" value="VDL58333.1"/>
    <property type="molecule type" value="Genomic_DNA"/>
</dbReference>
<comment type="catalytic activity">
    <reaction evidence="5">
        <text>ATP-independent breakage of single-stranded DNA, followed by passage and rejoining.</text>
        <dbReference type="EC" id="5.6.2.1"/>
    </reaction>
</comment>
<comment type="function">
    <text evidence="5">Introduces a single-strand break via transesterification at a target site in duplex DNA. Releases the supercoiling and torsional tension of DNA introduced during the DNA replication and transcription by transiently cleaving and rejoining one strand of the DNA duplex. The scissile phosphodiester is attacked by the catalytic tyrosine of the enzyme, resulting in the formation of a DNA-(5'-phosphotyrosyl)-enzyme intermediate and the expulsion of a 3'-OH DNA strand.</text>
</comment>
<dbReference type="InterPro" id="IPR023405">
    <property type="entry name" value="Topo_IA_core_domain"/>
</dbReference>
<evidence type="ECO:0000313" key="8">
    <source>
        <dbReference type="Proteomes" id="UP000274504"/>
    </source>
</evidence>
<keyword evidence="3 5" id="KW-0238">DNA-binding</keyword>
<protein>
    <recommendedName>
        <fullName evidence="5">DNA topoisomerase</fullName>
        <ecNumber evidence="5">5.6.2.1</ecNumber>
    </recommendedName>
</protein>
<dbReference type="Gene3D" id="1.10.460.10">
    <property type="entry name" value="Topoisomerase I, domain 2"/>
    <property type="match status" value="1"/>
</dbReference>
<dbReference type="GO" id="GO:0006281">
    <property type="term" value="P:DNA repair"/>
    <property type="evidence" value="ECO:0007669"/>
    <property type="project" value="TreeGrafter"/>
</dbReference>
<name>A0A3P6ZZQ4_HYMDI</name>
<dbReference type="GO" id="GO:0003677">
    <property type="term" value="F:DNA binding"/>
    <property type="evidence" value="ECO:0007669"/>
    <property type="project" value="UniProtKB-KW"/>
</dbReference>
<organism evidence="7 8">
    <name type="scientific">Hymenolepis diminuta</name>
    <name type="common">Rat tapeworm</name>
    <dbReference type="NCBI Taxonomy" id="6216"/>
    <lineage>
        <taxon>Eukaryota</taxon>
        <taxon>Metazoa</taxon>
        <taxon>Spiralia</taxon>
        <taxon>Lophotrochozoa</taxon>
        <taxon>Platyhelminthes</taxon>
        <taxon>Cestoda</taxon>
        <taxon>Eucestoda</taxon>
        <taxon>Cyclophyllidea</taxon>
        <taxon>Hymenolepididae</taxon>
        <taxon>Hymenolepis</taxon>
    </lineage>
</organism>
<dbReference type="InterPro" id="IPR013826">
    <property type="entry name" value="Topo_IA_cen_sub3"/>
</dbReference>
<evidence type="ECO:0000259" key="6">
    <source>
        <dbReference type="PROSITE" id="PS52039"/>
    </source>
</evidence>
<dbReference type="InterPro" id="IPR013824">
    <property type="entry name" value="Topo_IA_cen_sub1"/>
</dbReference>
<evidence type="ECO:0000256" key="2">
    <source>
        <dbReference type="ARBA" id="ARBA00023029"/>
    </source>
</evidence>
<dbReference type="AlphaFoldDB" id="A0A3P6ZZQ4"/>
<dbReference type="GO" id="GO:0006265">
    <property type="term" value="P:DNA topological change"/>
    <property type="evidence" value="ECO:0007669"/>
    <property type="project" value="InterPro"/>
</dbReference>
<dbReference type="FunFam" id="1.10.290.10:FF:000001">
    <property type="entry name" value="DNA topoisomerase"/>
    <property type="match status" value="1"/>
</dbReference>
<dbReference type="PRINTS" id="PR00417">
    <property type="entry name" value="PRTPISMRASEI"/>
</dbReference>
<feature type="domain" description="Topo IA-type catalytic" evidence="6">
    <location>
        <begin position="1"/>
        <end position="218"/>
    </location>
</feature>
<gene>
    <name evidence="7" type="ORF">HDID_LOCUS6015</name>
</gene>
<comment type="similarity">
    <text evidence="1 5">Belongs to the type IA topoisomerase family.</text>
</comment>
<dbReference type="GO" id="GO:0005634">
    <property type="term" value="C:nucleus"/>
    <property type="evidence" value="ECO:0007669"/>
    <property type="project" value="TreeGrafter"/>
</dbReference>
<dbReference type="SUPFAM" id="SSF56712">
    <property type="entry name" value="Prokaryotic type I DNA topoisomerase"/>
    <property type="match status" value="1"/>
</dbReference>
<accession>A0A3P6ZZQ4</accession>
<keyword evidence="4 5" id="KW-0413">Isomerase</keyword>
<dbReference type="Pfam" id="PF01131">
    <property type="entry name" value="Topoisom_bac"/>
    <property type="match status" value="1"/>
</dbReference>
<dbReference type="Proteomes" id="UP000274504">
    <property type="component" value="Unassembled WGS sequence"/>
</dbReference>
<dbReference type="PANTHER" id="PTHR11390:SF20">
    <property type="entry name" value="DNA TOPOISOMERASE 3-BETA-1"/>
    <property type="match status" value="1"/>
</dbReference>
<dbReference type="GO" id="GO:0003917">
    <property type="term" value="F:DNA topoisomerase type I (single strand cut, ATP-independent) activity"/>
    <property type="evidence" value="ECO:0007669"/>
    <property type="project" value="UniProtKB-EC"/>
</dbReference>
<proteinExistence type="inferred from homology"/>
<dbReference type="EC" id="5.6.2.1" evidence="5"/>
<reference evidence="7 8" key="1">
    <citation type="submission" date="2018-11" db="EMBL/GenBank/DDBJ databases">
        <authorList>
            <consortium name="Pathogen Informatics"/>
        </authorList>
    </citation>
    <scope>NUCLEOTIDE SEQUENCE [LARGE SCALE GENOMIC DNA]</scope>
</reference>
<dbReference type="InterPro" id="IPR013497">
    <property type="entry name" value="Topo_IA_cen"/>
</dbReference>
<evidence type="ECO:0000256" key="3">
    <source>
        <dbReference type="ARBA" id="ARBA00023125"/>
    </source>
</evidence>
<dbReference type="PROSITE" id="PS52039">
    <property type="entry name" value="TOPO_IA_2"/>
    <property type="match status" value="1"/>
</dbReference>
<dbReference type="InterPro" id="IPR000380">
    <property type="entry name" value="Topo_IA"/>
</dbReference>